<keyword evidence="2" id="KW-1185">Reference proteome</keyword>
<evidence type="ECO:0000313" key="1">
    <source>
        <dbReference type="EMBL" id="CAG8526761.1"/>
    </source>
</evidence>
<evidence type="ECO:0000313" key="2">
    <source>
        <dbReference type="Proteomes" id="UP000789525"/>
    </source>
</evidence>
<protein>
    <submittedName>
        <fullName evidence="1">428_t:CDS:1</fullName>
    </submittedName>
</protein>
<sequence length="193" mass="20142">MSSSNPPPHAVEASVCCDETEQQVSYCGQNENCKTMILKRGMNQKPNFPGDNKSSHNSGILRKRGLRLLRRNYPRCGGVQPLVAAPEFCGGCGGVQPLVAAPEFCGGCGGVQPLVAAPEFCGGCGGVQPLVAAPGFCGGFGGCGGPSIMNQEALSDQELCQANCVEHAYEEQCSCDGETMGSNENQSSFIMNL</sequence>
<gene>
    <name evidence="1" type="ORF">ACOLOM_LOCUS3899</name>
</gene>
<organism evidence="1 2">
    <name type="scientific">Acaulospora colombiana</name>
    <dbReference type="NCBI Taxonomy" id="27376"/>
    <lineage>
        <taxon>Eukaryota</taxon>
        <taxon>Fungi</taxon>
        <taxon>Fungi incertae sedis</taxon>
        <taxon>Mucoromycota</taxon>
        <taxon>Glomeromycotina</taxon>
        <taxon>Glomeromycetes</taxon>
        <taxon>Diversisporales</taxon>
        <taxon>Acaulosporaceae</taxon>
        <taxon>Acaulospora</taxon>
    </lineage>
</organism>
<dbReference type="Proteomes" id="UP000789525">
    <property type="component" value="Unassembled WGS sequence"/>
</dbReference>
<comment type="caution">
    <text evidence="1">The sequence shown here is derived from an EMBL/GenBank/DDBJ whole genome shotgun (WGS) entry which is preliminary data.</text>
</comment>
<name>A0ACA9LF51_9GLOM</name>
<dbReference type="EMBL" id="CAJVPT010006029">
    <property type="protein sequence ID" value="CAG8526761.1"/>
    <property type="molecule type" value="Genomic_DNA"/>
</dbReference>
<reference evidence="1" key="1">
    <citation type="submission" date="2021-06" db="EMBL/GenBank/DDBJ databases">
        <authorList>
            <person name="Kallberg Y."/>
            <person name="Tangrot J."/>
            <person name="Rosling A."/>
        </authorList>
    </citation>
    <scope>NUCLEOTIDE SEQUENCE</scope>
    <source>
        <strain evidence="1">CL356</strain>
    </source>
</reference>
<proteinExistence type="predicted"/>
<accession>A0ACA9LF51</accession>